<name>A0A5D3KGQ1_9BRAD</name>
<feature type="compositionally biased region" description="Low complexity" evidence="1">
    <location>
        <begin position="236"/>
        <end position="249"/>
    </location>
</feature>
<feature type="region of interest" description="Disordered" evidence="1">
    <location>
        <begin position="68"/>
        <end position="136"/>
    </location>
</feature>
<comment type="caution">
    <text evidence="2">The sequence shown here is derived from an EMBL/GenBank/DDBJ whole genome shotgun (WGS) entry which is preliminary data.</text>
</comment>
<dbReference type="RefSeq" id="WP_148776307.1">
    <property type="nucleotide sequence ID" value="NZ_VSSS01000053.1"/>
</dbReference>
<evidence type="ECO:0000313" key="3">
    <source>
        <dbReference type="Proteomes" id="UP000324758"/>
    </source>
</evidence>
<dbReference type="Pfam" id="PF09849">
    <property type="entry name" value="DUF2076"/>
    <property type="match status" value="1"/>
</dbReference>
<dbReference type="OrthoDB" id="122910at2"/>
<evidence type="ECO:0000256" key="1">
    <source>
        <dbReference type="SAM" id="MobiDB-lite"/>
    </source>
</evidence>
<keyword evidence="3" id="KW-1185">Reference proteome</keyword>
<evidence type="ECO:0000313" key="2">
    <source>
        <dbReference type="EMBL" id="TYL90207.1"/>
    </source>
</evidence>
<accession>A0A5D3KGQ1</accession>
<sequence length="276" mass="28705">MTPQERQLVDELFDRLSKLENAPRDPDAIAAISDGLRKAPGAVYALVQTTLLQDEALKRAHERITDLEAAHAPEQPQSGGFLDTMRDTLFGSSPSRGSVPNVPPRDSRPVWNSGQAMQQAQPGYGQPPPYGQAYGQGQGYGQGYGAPPPVGGGGGSFLGTAAAAAAGVVGGSLLLSSIRGMMGGGSHQAFGDTNALGDRSPWAGDQSGGSLARDAGLNDIGSNRDSHQDSRQGFADQASNDDQNNNDQNYGDDHDDNLDTADNSDFGNDDGGSDYA</sequence>
<protein>
    <submittedName>
        <fullName evidence="2">DUF2076 domain-containing protein</fullName>
    </submittedName>
</protein>
<feature type="region of interest" description="Disordered" evidence="1">
    <location>
        <begin position="192"/>
        <end position="276"/>
    </location>
</feature>
<gene>
    <name evidence="2" type="ORF">FXB40_32685</name>
</gene>
<dbReference type="AlphaFoldDB" id="A0A5D3KGQ1"/>
<organism evidence="2 3">
    <name type="scientific">Bradyrhizobium rifense</name>
    <dbReference type="NCBI Taxonomy" id="515499"/>
    <lineage>
        <taxon>Bacteria</taxon>
        <taxon>Pseudomonadati</taxon>
        <taxon>Pseudomonadota</taxon>
        <taxon>Alphaproteobacteria</taxon>
        <taxon>Hyphomicrobiales</taxon>
        <taxon>Nitrobacteraceae</taxon>
        <taxon>Bradyrhizobium</taxon>
    </lineage>
</organism>
<dbReference type="InterPro" id="IPR018648">
    <property type="entry name" value="DUF2076"/>
</dbReference>
<reference evidence="2 3" key="1">
    <citation type="submission" date="2019-08" db="EMBL/GenBank/DDBJ databases">
        <title>Bradyrhizobium hipponensis sp. nov., a rhizobium isolated from a Lupinus angustifolius root nodule in Tunisia.</title>
        <authorList>
            <person name="Off K."/>
            <person name="Rejili M."/>
            <person name="Mars M."/>
            <person name="Brachmann A."/>
            <person name="Marin M."/>
        </authorList>
    </citation>
    <scope>NUCLEOTIDE SEQUENCE [LARGE SCALE GENOMIC DNA]</scope>
    <source>
        <strain evidence="2 3">CTAW71</strain>
    </source>
</reference>
<feature type="compositionally biased region" description="Acidic residues" evidence="1">
    <location>
        <begin position="267"/>
        <end position="276"/>
    </location>
</feature>
<proteinExistence type="predicted"/>
<dbReference type="EMBL" id="VSSS01000053">
    <property type="protein sequence ID" value="TYL90207.1"/>
    <property type="molecule type" value="Genomic_DNA"/>
</dbReference>
<feature type="compositionally biased region" description="Low complexity" evidence="1">
    <location>
        <begin position="114"/>
        <end position="124"/>
    </location>
</feature>
<dbReference type="Proteomes" id="UP000324758">
    <property type="component" value="Unassembled WGS sequence"/>
</dbReference>